<dbReference type="Proteomes" id="UP001417504">
    <property type="component" value="Unassembled WGS sequence"/>
</dbReference>
<organism evidence="2 3">
    <name type="scientific">Stephania japonica</name>
    <dbReference type="NCBI Taxonomy" id="461633"/>
    <lineage>
        <taxon>Eukaryota</taxon>
        <taxon>Viridiplantae</taxon>
        <taxon>Streptophyta</taxon>
        <taxon>Embryophyta</taxon>
        <taxon>Tracheophyta</taxon>
        <taxon>Spermatophyta</taxon>
        <taxon>Magnoliopsida</taxon>
        <taxon>Ranunculales</taxon>
        <taxon>Menispermaceae</taxon>
        <taxon>Menispermoideae</taxon>
        <taxon>Cissampelideae</taxon>
        <taxon>Stephania</taxon>
    </lineage>
</organism>
<comment type="caution">
    <text evidence="2">The sequence shown here is derived from an EMBL/GenBank/DDBJ whole genome shotgun (WGS) entry which is preliminary data.</text>
</comment>
<evidence type="ECO:0000313" key="3">
    <source>
        <dbReference type="Proteomes" id="UP001417504"/>
    </source>
</evidence>
<evidence type="ECO:0000313" key="2">
    <source>
        <dbReference type="EMBL" id="KAK9116747.1"/>
    </source>
</evidence>
<protein>
    <submittedName>
        <fullName evidence="2">Uncharacterized protein</fullName>
    </submittedName>
</protein>
<evidence type="ECO:0000256" key="1">
    <source>
        <dbReference type="SAM" id="Phobius"/>
    </source>
</evidence>
<keyword evidence="1" id="KW-0472">Membrane</keyword>
<accession>A0AAP0ILJ4</accession>
<keyword evidence="1" id="KW-0812">Transmembrane</keyword>
<proteinExistence type="predicted"/>
<feature type="transmembrane region" description="Helical" evidence="1">
    <location>
        <begin position="62"/>
        <end position="81"/>
    </location>
</feature>
<keyword evidence="1" id="KW-1133">Transmembrane helix</keyword>
<gene>
    <name evidence="2" type="ORF">Sjap_015694</name>
</gene>
<keyword evidence="3" id="KW-1185">Reference proteome</keyword>
<sequence length="82" mass="9687">MRKLERFEREDEWASKQEVQSDDRGDLSVCFLNSLREAVLYVGLLWNSRHHGGGATCWGSKLTFYFLSLIPFFFFLSSHFLY</sequence>
<dbReference type="EMBL" id="JBBNAE010000006">
    <property type="protein sequence ID" value="KAK9116747.1"/>
    <property type="molecule type" value="Genomic_DNA"/>
</dbReference>
<reference evidence="2 3" key="1">
    <citation type="submission" date="2024-01" db="EMBL/GenBank/DDBJ databases">
        <title>Genome assemblies of Stephania.</title>
        <authorList>
            <person name="Yang L."/>
        </authorList>
    </citation>
    <scope>NUCLEOTIDE SEQUENCE [LARGE SCALE GENOMIC DNA]</scope>
    <source>
        <strain evidence="2">QJT</strain>
        <tissue evidence="2">Leaf</tissue>
    </source>
</reference>
<dbReference type="AlphaFoldDB" id="A0AAP0ILJ4"/>
<name>A0AAP0ILJ4_9MAGN</name>